<dbReference type="InterPro" id="IPR005650">
    <property type="entry name" value="BlaI_family"/>
</dbReference>
<comment type="similarity">
    <text evidence="1">Belongs to the BlaI transcriptional regulatory family.</text>
</comment>
<dbReference type="GO" id="GO:0003677">
    <property type="term" value="F:DNA binding"/>
    <property type="evidence" value="ECO:0007669"/>
    <property type="project" value="UniProtKB-KW"/>
</dbReference>
<dbReference type="InterPro" id="IPR036390">
    <property type="entry name" value="WH_DNA-bd_sf"/>
</dbReference>
<evidence type="ECO:0000313" key="5">
    <source>
        <dbReference type="EMBL" id="BBU21554.1"/>
    </source>
</evidence>
<reference evidence="5 6" key="1">
    <citation type="submission" date="2019-12" db="EMBL/GenBank/DDBJ databases">
        <title>Complete genome sequence of Mycolicibacterium xenopi str. JCM15661T.</title>
        <authorList>
            <person name="Yoshida M."/>
            <person name="Fukano H."/>
            <person name="Asakura T."/>
            <person name="Hoshino Y."/>
        </authorList>
    </citation>
    <scope>NUCLEOTIDE SEQUENCE [LARGE SCALE GENOMIC DNA]</scope>
    <source>
        <strain evidence="5 6">JCM 15661T</strain>
    </source>
</reference>
<keyword evidence="4" id="KW-0804">Transcription</keyword>
<keyword evidence="3" id="KW-0238">DNA-binding</keyword>
<accession>A0AAD1H165</accession>
<dbReference type="EMBL" id="AP022314">
    <property type="protein sequence ID" value="BBU21554.1"/>
    <property type="molecule type" value="Genomic_DNA"/>
</dbReference>
<name>A0AAD1H165_MYCXE</name>
<proteinExistence type="inferred from homology"/>
<evidence type="ECO:0000256" key="2">
    <source>
        <dbReference type="ARBA" id="ARBA00023015"/>
    </source>
</evidence>
<dbReference type="RefSeq" id="WP_085194329.1">
    <property type="nucleotide sequence ID" value="NZ_AP022314.1"/>
</dbReference>
<gene>
    <name evidence="5" type="ORF">MYXE_13430</name>
</gene>
<protein>
    <submittedName>
        <fullName evidence="5">Penicillinase repressor</fullName>
    </submittedName>
</protein>
<evidence type="ECO:0000256" key="4">
    <source>
        <dbReference type="ARBA" id="ARBA00023163"/>
    </source>
</evidence>
<dbReference type="GO" id="GO:0045892">
    <property type="term" value="P:negative regulation of DNA-templated transcription"/>
    <property type="evidence" value="ECO:0007669"/>
    <property type="project" value="InterPro"/>
</dbReference>
<dbReference type="SUPFAM" id="SSF46785">
    <property type="entry name" value="Winged helix' DNA-binding domain"/>
    <property type="match status" value="1"/>
</dbReference>
<dbReference type="AlphaFoldDB" id="A0AAD1H165"/>
<keyword evidence="2" id="KW-0805">Transcription regulation</keyword>
<dbReference type="KEGG" id="mxe:MYXE_13430"/>
<dbReference type="InterPro" id="IPR036388">
    <property type="entry name" value="WH-like_DNA-bd_sf"/>
</dbReference>
<dbReference type="Pfam" id="PF03965">
    <property type="entry name" value="Penicillinase_R"/>
    <property type="match status" value="1"/>
</dbReference>
<organism evidence="5 6">
    <name type="scientific">Mycobacterium xenopi</name>
    <dbReference type="NCBI Taxonomy" id="1789"/>
    <lineage>
        <taxon>Bacteria</taxon>
        <taxon>Bacillati</taxon>
        <taxon>Actinomycetota</taxon>
        <taxon>Actinomycetes</taxon>
        <taxon>Mycobacteriales</taxon>
        <taxon>Mycobacteriaceae</taxon>
        <taxon>Mycobacterium</taxon>
    </lineage>
</organism>
<dbReference type="Proteomes" id="UP000464624">
    <property type="component" value="Chromosome"/>
</dbReference>
<sequence>MPAAHGLGELEAEIMSIMWDNGQVATVREVRAALNRQAAYTTVMTVMDNLHRKGLLTRERVGKAFHYRPTWSREEYTARLMRDVLAATDNHEAVFTHFVSQMSAEEARSLRAAWQRHTARRE</sequence>
<dbReference type="Gene3D" id="6.10.140.850">
    <property type="match status" value="1"/>
</dbReference>
<evidence type="ECO:0000256" key="1">
    <source>
        <dbReference type="ARBA" id="ARBA00011046"/>
    </source>
</evidence>
<evidence type="ECO:0000256" key="3">
    <source>
        <dbReference type="ARBA" id="ARBA00023125"/>
    </source>
</evidence>
<dbReference type="Gene3D" id="1.10.10.10">
    <property type="entry name" value="Winged helix-like DNA-binding domain superfamily/Winged helix DNA-binding domain"/>
    <property type="match status" value="1"/>
</dbReference>
<evidence type="ECO:0000313" key="6">
    <source>
        <dbReference type="Proteomes" id="UP000464624"/>
    </source>
</evidence>
<dbReference type="PIRSF" id="PIRSF019455">
    <property type="entry name" value="CopR_AtkY"/>
    <property type="match status" value="1"/>
</dbReference>